<dbReference type="Proteomes" id="UP000199589">
    <property type="component" value="Unassembled WGS sequence"/>
</dbReference>
<organism evidence="1 2">
    <name type="scientific">Marinilactibacillus piezotolerans</name>
    <dbReference type="NCBI Taxonomy" id="258723"/>
    <lineage>
        <taxon>Bacteria</taxon>
        <taxon>Bacillati</taxon>
        <taxon>Bacillota</taxon>
        <taxon>Bacilli</taxon>
        <taxon>Lactobacillales</taxon>
        <taxon>Carnobacteriaceae</taxon>
        <taxon>Marinilactibacillus</taxon>
    </lineage>
</organism>
<dbReference type="OrthoDB" id="9776955at2"/>
<sequence>MKRKGMLVTFGLIFAVLIIGFFFPDEQSNNQQVTNGGSEDPSASERTLKVGLLQTTSHPSLDEIREGTIQGLADNGYVDAENIEINFQNAQGDQNLMNTMASSMVNEGADILIGIGTPASQALKNASSEIPVIMAAVSDPVGSGLVESEENPGANVTGVKNQAPVEDQIQLLTSILPDVETVGLLYSSGEDNARAEAERAEAAIEQAGLTPETYTVSSTNEIQQMVASMAKEVDVIYLPTDNTIASAFNTVVSEADRYNMPLIPTVDIMIAQGGLATVGISQVQLGVESGRMAAEVLDGKDPAEFPVYIVEGGDQLINVQKAESIGVTIPEEILENSKIIEPEAGGQ</sequence>
<gene>
    <name evidence="1" type="ORF">SAMN04488569_102311</name>
</gene>
<dbReference type="PANTHER" id="PTHR35271">
    <property type="entry name" value="ABC TRANSPORTER, SUBSTRATE-BINDING LIPOPROTEIN-RELATED"/>
    <property type="match status" value="1"/>
</dbReference>
<proteinExistence type="predicted"/>
<dbReference type="AlphaFoldDB" id="A0A1I3YKA4"/>
<reference evidence="2" key="1">
    <citation type="submission" date="2016-10" db="EMBL/GenBank/DDBJ databases">
        <authorList>
            <person name="Varghese N."/>
            <person name="Submissions S."/>
        </authorList>
    </citation>
    <scope>NUCLEOTIDE SEQUENCE [LARGE SCALE GENOMIC DNA]</scope>
    <source>
        <strain evidence="2">DSM 16108</strain>
    </source>
</reference>
<dbReference type="Gene3D" id="3.40.50.2300">
    <property type="match status" value="2"/>
</dbReference>
<dbReference type="PANTHER" id="PTHR35271:SF1">
    <property type="entry name" value="ABC TRANSPORTER, SUBSTRATE-BINDING LIPOPROTEIN"/>
    <property type="match status" value="1"/>
</dbReference>
<evidence type="ECO:0000313" key="2">
    <source>
        <dbReference type="Proteomes" id="UP000199589"/>
    </source>
</evidence>
<accession>A0A1I3YKA4</accession>
<dbReference type="InterPro" id="IPR047776">
    <property type="entry name" value="ABC_SBP_TrpX-like"/>
</dbReference>
<name>A0A1I3YKA4_9LACT</name>
<dbReference type="SUPFAM" id="SSF53822">
    <property type="entry name" value="Periplasmic binding protein-like I"/>
    <property type="match status" value="1"/>
</dbReference>
<dbReference type="InterPro" id="IPR028082">
    <property type="entry name" value="Peripla_BP_I"/>
</dbReference>
<dbReference type="Pfam" id="PF04392">
    <property type="entry name" value="ABC_sub_bind"/>
    <property type="match status" value="1"/>
</dbReference>
<keyword evidence="2" id="KW-1185">Reference proteome</keyword>
<protein>
    <submittedName>
        <fullName evidence="1">Putative ABC transport system substrate-binding protein</fullName>
    </submittedName>
</protein>
<dbReference type="InterPro" id="IPR007487">
    <property type="entry name" value="ABC_transpt-TYRBP-like"/>
</dbReference>
<evidence type="ECO:0000313" key="1">
    <source>
        <dbReference type="EMBL" id="SFK32235.1"/>
    </source>
</evidence>
<dbReference type="NCBIfam" id="NF041285">
    <property type="entry name" value="ABC_SBP_TrpX"/>
    <property type="match status" value="1"/>
</dbReference>
<dbReference type="EMBL" id="FOSJ01000023">
    <property type="protein sequence ID" value="SFK32235.1"/>
    <property type="molecule type" value="Genomic_DNA"/>
</dbReference>
<dbReference type="RefSeq" id="WP_091897571.1">
    <property type="nucleotide sequence ID" value="NZ_FOSJ01000023.1"/>
</dbReference>
<dbReference type="CDD" id="cd06325">
    <property type="entry name" value="PBP1_ABC_unchar_transporter"/>
    <property type="match status" value="1"/>
</dbReference>